<organism evidence="1 2">
    <name type="scientific">Halonatronomonas betaini</name>
    <dbReference type="NCBI Taxonomy" id="2778430"/>
    <lineage>
        <taxon>Bacteria</taxon>
        <taxon>Bacillati</taxon>
        <taxon>Bacillota</taxon>
        <taxon>Clostridia</taxon>
        <taxon>Halanaerobiales</taxon>
        <taxon>Halarsenatibacteraceae</taxon>
        <taxon>Halonatronomonas</taxon>
    </lineage>
</organism>
<proteinExistence type="predicted"/>
<evidence type="ECO:0000313" key="1">
    <source>
        <dbReference type="EMBL" id="MBF8436608.1"/>
    </source>
</evidence>
<dbReference type="SUPFAM" id="SSF56059">
    <property type="entry name" value="Glutathione synthetase ATP-binding domain-like"/>
    <property type="match status" value="1"/>
</dbReference>
<protein>
    <submittedName>
        <fullName evidence="1">Glutathionylspermidine synthase family protein</fullName>
    </submittedName>
</protein>
<gene>
    <name evidence="1" type="ORF">I0Q91_05930</name>
</gene>
<evidence type="ECO:0000313" key="2">
    <source>
        <dbReference type="Proteomes" id="UP000621436"/>
    </source>
</evidence>
<sequence length="453" mass="53303">MDIESLNNAYLDLFINNKEEFLDDFKNKLWPELEASSVRYKGRPVPFLYHPFMLDRTEWNRLKELVYHFNEILYKVIARYINNSEFRSYFPFSEEMEEYILLEPGYSNPYPVARFDLFYYQDSIKFCELNTDGTSAMNEVRGIQEIVANSAAVTQFKEDNNLELKGFELFDSLIDIMLEKYNEFLSNKAHPEVDFNKDKPVIGIVDFSKDGTISEFKEFQRWFDKRGILSYIIDPRDVENKDDGLYYNNKRVDFVYRRATTSRLFDHFDEIQDFLSAYKEGKFCMFGSFRSQIIHNKAIFQILSTGEYVDFLDESDLQFIADHIPETCLLTEATIEKKQIKSQKNDYILKPDDGFACKGIKLGKESDQNDWEEFVDDAVCKPYLCQSYCQPPTRKMISIDNDKTGIDLYYYQIGLYVFDGQVHGIYNRAGREKIIGSSYECFTVPTYIVSKSE</sequence>
<reference evidence="1" key="1">
    <citation type="submission" date="2020-11" db="EMBL/GenBank/DDBJ databases">
        <title>Halonatronomonas betainensis gen. nov., sp. nov. a novel haloalkaliphilic representative of the family Halanaerobiacae capable of betaine degradation.</title>
        <authorList>
            <person name="Boltyanskaya Y."/>
            <person name="Kevbrin V."/>
            <person name="Detkova E."/>
            <person name="Grouzdev D.S."/>
            <person name="Koziaeva V."/>
            <person name="Zhilina T."/>
        </authorList>
    </citation>
    <scope>NUCLEOTIDE SEQUENCE</scope>
    <source>
        <strain evidence="1">Z-7014</strain>
    </source>
</reference>
<dbReference type="Proteomes" id="UP000621436">
    <property type="component" value="Unassembled WGS sequence"/>
</dbReference>
<name>A0A931APJ1_9FIRM</name>
<accession>A0A931APJ1</accession>
<dbReference type="AlphaFoldDB" id="A0A931APJ1"/>
<dbReference type="EMBL" id="JADPIE010000003">
    <property type="protein sequence ID" value="MBF8436608.1"/>
    <property type="molecule type" value="Genomic_DNA"/>
</dbReference>
<comment type="caution">
    <text evidence="1">The sequence shown here is derived from an EMBL/GenBank/DDBJ whole genome shotgun (WGS) entry which is preliminary data.</text>
</comment>
<keyword evidence="2" id="KW-1185">Reference proteome</keyword>
<dbReference type="RefSeq" id="WP_270453513.1">
    <property type="nucleotide sequence ID" value="NZ_JADPIE010000003.1"/>
</dbReference>